<feature type="transmembrane region" description="Helical" evidence="1">
    <location>
        <begin position="70"/>
        <end position="93"/>
    </location>
</feature>
<sequence>MLKYSELTEEDKRHRYKMLVELPIFLAGLILSAFDFDFRYILTMVTGIMVIELIIFGLMDIKFNYSLSEFITDMVYLFVMNFFVVLVATPGFLYTLNQATARTYIFTNIIELIVSFTLLNTAWYVYIILSCKVRKNPALKWKWDVTGAFHSDGSRFTVK</sequence>
<keyword evidence="1" id="KW-0812">Transmembrane</keyword>
<feature type="transmembrane region" description="Helical" evidence="1">
    <location>
        <begin position="16"/>
        <end position="34"/>
    </location>
</feature>
<dbReference type="OrthoDB" id="2165930at2"/>
<feature type="transmembrane region" description="Helical" evidence="1">
    <location>
        <begin position="105"/>
        <end position="129"/>
    </location>
</feature>
<evidence type="ECO:0000313" key="2">
    <source>
        <dbReference type="EMBL" id="SDK65529.1"/>
    </source>
</evidence>
<keyword evidence="3" id="KW-1185">Reference proteome</keyword>
<keyword evidence="1" id="KW-1133">Transmembrane helix</keyword>
<protein>
    <submittedName>
        <fullName evidence="2">Uncharacterized protein</fullName>
    </submittedName>
</protein>
<evidence type="ECO:0000313" key="3">
    <source>
        <dbReference type="Proteomes" id="UP000199433"/>
    </source>
</evidence>
<reference evidence="3" key="1">
    <citation type="submission" date="2016-10" db="EMBL/GenBank/DDBJ databases">
        <authorList>
            <person name="Varghese N."/>
            <person name="Submissions S."/>
        </authorList>
    </citation>
    <scope>NUCLEOTIDE SEQUENCE [LARGE SCALE GENOMIC DNA]</scope>
    <source>
        <strain evidence="3">DSM 19181</strain>
    </source>
</reference>
<accession>A0A1G9DNT9</accession>
<dbReference type="Proteomes" id="UP000199433">
    <property type="component" value="Unassembled WGS sequence"/>
</dbReference>
<dbReference type="RefSeq" id="WP_091268288.1">
    <property type="nucleotide sequence ID" value="NZ_FNFK01000047.1"/>
</dbReference>
<keyword evidence="1" id="KW-0472">Membrane</keyword>
<name>A0A1G9DNT9_9LACT</name>
<gene>
    <name evidence="2" type="ORF">SAMN04488098_104717</name>
</gene>
<evidence type="ECO:0000256" key="1">
    <source>
        <dbReference type="SAM" id="Phobius"/>
    </source>
</evidence>
<proteinExistence type="predicted"/>
<dbReference type="EMBL" id="FNFK01000047">
    <property type="protein sequence ID" value="SDK65529.1"/>
    <property type="molecule type" value="Genomic_DNA"/>
</dbReference>
<dbReference type="AlphaFoldDB" id="A0A1G9DNT9"/>
<organism evidence="2 3">
    <name type="scientific">Alkalibacterium thalassium</name>
    <dbReference type="NCBI Taxonomy" id="426701"/>
    <lineage>
        <taxon>Bacteria</taxon>
        <taxon>Bacillati</taxon>
        <taxon>Bacillota</taxon>
        <taxon>Bacilli</taxon>
        <taxon>Lactobacillales</taxon>
        <taxon>Carnobacteriaceae</taxon>
        <taxon>Alkalibacterium</taxon>
    </lineage>
</organism>
<dbReference type="STRING" id="426701.SAMN04488098_104717"/>
<feature type="transmembrane region" description="Helical" evidence="1">
    <location>
        <begin position="40"/>
        <end position="58"/>
    </location>
</feature>